<sequence length="536" mass="58991">MKGSSSRKWVTLVAAFCLAISLAACGSGNNGNHAQGSNASGSPSASGSQPASDGGASGGAQAQKTLTMFVDFPWWPLTDWSGKIPEEITKKTGINIKVQVATDANQLPLMIASGNLPDLVFTYDNISKMSDSKVSLPWQPLIDKYAPDFKIDDMTKAVNTVSDGNYYTVRDGFSTPEELAKYPKALFRGGGMALRTDIMQAIGNPEIKTLDDFVNVLETVKKKYPDMTPLALTPGQIDSYFRLQLGLPRFGFNMANGKPTYYIGDPRQLEYYKLMNTLYAKGLITADQFTWKDPNQSKQLALTGKAFAWEYTETAAETLNSELKKNGKDFTFTQLTPMLSDKAALINNNPGWAGLFITKDAKDPEAAIKFIQFMRSDEGMRLGDWGLEGEDYTMADGGYPVLKYNTNDMDVVKRDGEVYWGLLADTYITQGLARYQPDNQPQSTAAMEAMTKVYKSDPLLGTLVPEAGTNEAIIQSNLDNMIKTEEVRIFLSKSEDEAVKAYNAMMDQANKIGLDKLNAWAATQYDKAKSRLNSNQ</sequence>
<feature type="chain" id="PRO_5038401644" evidence="2">
    <location>
        <begin position="27"/>
        <end position="536"/>
    </location>
</feature>
<reference evidence="3 4" key="1">
    <citation type="submission" date="2020-08" db="EMBL/GenBank/DDBJ databases">
        <title>Cohnella phylogeny.</title>
        <authorList>
            <person name="Dunlap C."/>
        </authorList>
    </citation>
    <scope>NUCLEOTIDE SEQUENCE [LARGE SCALE GENOMIC DNA]</scope>
    <source>
        <strain evidence="3 4">CBP 2801</strain>
    </source>
</reference>
<dbReference type="InterPro" id="IPR050490">
    <property type="entry name" value="Bact_solute-bd_prot1"/>
</dbReference>
<name>A0A7X0SLH5_9BACL</name>
<evidence type="ECO:0000256" key="2">
    <source>
        <dbReference type="SAM" id="SignalP"/>
    </source>
</evidence>
<dbReference type="PANTHER" id="PTHR43649:SF12">
    <property type="entry name" value="DIACETYLCHITOBIOSE BINDING PROTEIN DASA"/>
    <property type="match status" value="1"/>
</dbReference>
<dbReference type="SUPFAM" id="SSF53850">
    <property type="entry name" value="Periplasmic binding protein-like II"/>
    <property type="match status" value="1"/>
</dbReference>
<dbReference type="RefSeq" id="WP_185128674.1">
    <property type="nucleotide sequence ID" value="NZ_JACJVO010000009.1"/>
</dbReference>
<feature type="signal peptide" evidence="2">
    <location>
        <begin position="1"/>
        <end position="26"/>
    </location>
</feature>
<dbReference type="PANTHER" id="PTHR43649">
    <property type="entry name" value="ARABINOSE-BINDING PROTEIN-RELATED"/>
    <property type="match status" value="1"/>
</dbReference>
<dbReference type="InterPro" id="IPR006059">
    <property type="entry name" value="SBP"/>
</dbReference>
<evidence type="ECO:0000313" key="4">
    <source>
        <dbReference type="Proteomes" id="UP000564644"/>
    </source>
</evidence>
<comment type="caution">
    <text evidence="3">The sequence shown here is derived from an EMBL/GenBank/DDBJ whole genome shotgun (WGS) entry which is preliminary data.</text>
</comment>
<evidence type="ECO:0000313" key="3">
    <source>
        <dbReference type="EMBL" id="MBB6731024.1"/>
    </source>
</evidence>
<organism evidence="3 4">
    <name type="scientific">Cohnella zeiphila</name>
    <dbReference type="NCBI Taxonomy" id="2761120"/>
    <lineage>
        <taxon>Bacteria</taxon>
        <taxon>Bacillati</taxon>
        <taxon>Bacillota</taxon>
        <taxon>Bacilli</taxon>
        <taxon>Bacillales</taxon>
        <taxon>Paenibacillaceae</taxon>
        <taxon>Cohnella</taxon>
    </lineage>
</organism>
<proteinExistence type="predicted"/>
<evidence type="ECO:0000256" key="1">
    <source>
        <dbReference type="SAM" id="MobiDB-lite"/>
    </source>
</evidence>
<gene>
    <name evidence="3" type="ORF">H7C18_08920</name>
</gene>
<dbReference type="AlphaFoldDB" id="A0A7X0SLH5"/>
<feature type="compositionally biased region" description="Low complexity" evidence="1">
    <location>
        <begin position="34"/>
        <end position="59"/>
    </location>
</feature>
<dbReference type="Gene3D" id="3.40.190.10">
    <property type="entry name" value="Periplasmic binding protein-like II"/>
    <property type="match status" value="2"/>
</dbReference>
<dbReference type="Proteomes" id="UP000564644">
    <property type="component" value="Unassembled WGS sequence"/>
</dbReference>
<accession>A0A7X0SLH5</accession>
<dbReference type="EMBL" id="JACJVO010000009">
    <property type="protein sequence ID" value="MBB6731024.1"/>
    <property type="molecule type" value="Genomic_DNA"/>
</dbReference>
<dbReference type="PROSITE" id="PS51257">
    <property type="entry name" value="PROKAR_LIPOPROTEIN"/>
    <property type="match status" value="1"/>
</dbReference>
<protein>
    <submittedName>
        <fullName evidence="3">Extracellular solute-binding protein</fullName>
    </submittedName>
</protein>
<keyword evidence="4" id="KW-1185">Reference proteome</keyword>
<dbReference type="Pfam" id="PF01547">
    <property type="entry name" value="SBP_bac_1"/>
    <property type="match status" value="1"/>
</dbReference>
<keyword evidence="2" id="KW-0732">Signal</keyword>
<feature type="region of interest" description="Disordered" evidence="1">
    <location>
        <begin position="33"/>
        <end position="59"/>
    </location>
</feature>